<comment type="similarity">
    <text evidence="1">Belongs to the 'phage' integrase family.</text>
</comment>
<organism evidence="5 6">
    <name type="scientific">Wandonia haliotis</name>
    <dbReference type="NCBI Taxonomy" id="574963"/>
    <lineage>
        <taxon>Bacteria</taxon>
        <taxon>Pseudomonadati</taxon>
        <taxon>Bacteroidota</taxon>
        <taxon>Flavobacteriia</taxon>
        <taxon>Flavobacteriales</taxon>
        <taxon>Crocinitomicaceae</taxon>
        <taxon>Wandonia</taxon>
    </lineage>
</organism>
<dbReference type="InterPro" id="IPR002104">
    <property type="entry name" value="Integrase_catalytic"/>
</dbReference>
<evidence type="ECO:0000259" key="4">
    <source>
        <dbReference type="PROSITE" id="PS51898"/>
    </source>
</evidence>
<keyword evidence="6" id="KW-1185">Reference proteome</keyword>
<feature type="domain" description="Tyr recombinase" evidence="4">
    <location>
        <begin position="203"/>
        <end position="384"/>
    </location>
</feature>
<sequence>MRNGKAPIYCRITVNGKRAQFSLKRSIEPTKWIASAGSAKGNTEEARILNSYLNKVRNELHKHYNLLEATDQFITADTIKNSYLGTGEEQRSLIETFQYHNDQMKELIGVDVVKATHTKFETVLKKLKLYLKNNYKRSDIFLQELDHKFIVDFEYFLKVDQAISHNTVMKYIRNLKKVMNMAVMNDWITKNPFISFKCSTKKVTREILTEKELQTLSEKDFSIQRLEEVRDIFLFCCYTGYAFVDVEKLTPSDVALGIDGGKWIFTNRKKTGATSNVPLLPPAQESIEKYTEHPYCIAKGKLLPVKSNQKMNAYLKEIADLCGISKKLTMHIARHTFATTVTLSNGVPIETVSRLLGHTKLATTQIYAQVLEHKVSEDMNKLKRKLTTVRSKQKTNKLNQAN</sequence>
<dbReference type="SUPFAM" id="SSF56349">
    <property type="entry name" value="DNA breaking-rejoining enzymes"/>
    <property type="match status" value="1"/>
</dbReference>
<name>A0ABN1MQQ0_9FLAO</name>
<dbReference type="PANTHER" id="PTHR30349:SF64">
    <property type="entry name" value="PROPHAGE INTEGRASE INTD-RELATED"/>
    <property type="match status" value="1"/>
</dbReference>
<evidence type="ECO:0000313" key="5">
    <source>
        <dbReference type="EMBL" id="GAA0875213.1"/>
    </source>
</evidence>
<dbReference type="Pfam" id="PF13102">
    <property type="entry name" value="Phage_int_SAM_5"/>
    <property type="match status" value="1"/>
</dbReference>
<dbReference type="InterPro" id="IPR035386">
    <property type="entry name" value="Arm-DNA-bind_5"/>
</dbReference>
<evidence type="ECO:0000256" key="1">
    <source>
        <dbReference type="ARBA" id="ARBA00008857"/>
    </source>
</evidence>
<dbReference type="Pfam" id="PF17293">
    <property type="entry name" value="Arm-DNA-bind_5"/>
    <property type="match status" value="1"/>
</dbReference>
<dbReference type="InterPro" id="IPR013762">
    <property type="entry name" value="Integrase-like_cat_sf"/>
</dbReference>
<dbReference type="PANTHER" id="PTHR30349">
    <property type="entry name" value="PHAGE INTEGRASE-RELATED"/>
    <property type="match status" value="1"/>
</dbReference>
<protein>
    <submittedName>
        <fullName evidence="5">Site-specific integrase</fullName>
    </submittedName>
</protein>
<dbReference type="InterPro" id="IPR050090">
    <property type="entry name" value="Tyrosine_recombinase_XerCD"/>
</dbReference>
<dbReference type="Gene3D" id="1.10.150.130">
    <property type="match status" value="1"/>
</dbReference>
<evidence type="ECO:0000256" key="2">
    <source>
        <dbReference type="ARBA" id="ARBA00023125"/>
    </source>
</evidence>
<dbReference type="InterPro" id="IPR010998">
    <property type="entry name" value="Integrase_recombinase_N"/>
</dbReference>
<accession>A0ABN1MQQ0</accession>
<dbReference type="Gene3D" id="1.10.443.10">
    <property type="entry name" value="Intergrase catalytic core"/>
    <property type="match status" value="1"/>
</dbReference>
<dbReference type="CDD" id="cd01185">
    <property type="entry name" value="INTN1_C_like"/>
    <property type="match status" value="1"/>
</dbReference>
<dbReference type="Pfam" id="PF00589">
    <property type="entry name" value="Phage_integrase"/>
    <property type="match status" value="1"/>
</dbReference>
<dbReference type="EMBL" id="BAAAFH010000011">
    <property type="protein sequence ID" value="GAA0875213.1"/>
    <property type="molecule type" value="Genomic_DNA"/>
</dbReference>
<dbReference type="InterPro" id="IPR011010">
    <property type="entry name" value="DNA_brk_join_enz"/>
</dbReference>
<evidence type="ECO:0000313" key="6">
    <source>
        <dbReference type="Proteomes" id="UP001501126"/>
    </source>
</evidence>
<proteinExistence type="inferred from homology"/>
<evidence type="ECO:0000256" key="3">
    <source>
        <dbReference type="ARBA" id="ARBA00023172"/>
    </source>
</evidence>
<dbReference type="Proteomes" id="UP001501126">
    <property type="component" value="Unassembled WGS sequence"/>
</dbReference>
<keyword evidence="3" id="KW-0233">DNA recombination</keyword>
<dbReference type="PROSITE" id="PS51898">
    <property type="entry name" value="TYR_RECOMBINASE"/>
    <property type="match status" value="1"/>
</dbReference>
<comment type="caution">
    <text evidence="5">The sequence shown here is derived from an EMBL/GenBank/DDBJ whole genome shotgun (WGS) entry which is preliminary data.</text>
</comment>
<gene>
    <name evidence="5" type="ORF">GCM10009118_16220</name>
</gene>
<reference evidence="5 6" key="1">
    <citation type="journal article" date="2019" name="Int. J. Syst. Evol. Microbiol.">
        <title>The Global Catalogue of Microorganisms (GCM) 10K type strain sequencing project: providing services to taxonomists for standard genome sequencing and annotation.</title>
        <authorList>
            <consortium name="The Broad Institute Genomics Platform"/>
            <consortium name="The Broad Institute Genome Sequencing Center for Infectious Disease"/>
            <person name="Wu L."/>
            <person name="Ma J."/>
        </authorList>
    </citation>
    <scope>NUCLEOTIDE SEQUENCE [LARGE SCALE GENOMIC DNA]</scope>
    <source>
        <strain evidence="5 6">JCM 16083</strain>
    </source>
</reference>
<keyword evidence="2" id="KW-0238">DNA-binding</keyword>
<dbReference type="InterPro" id="IPR025269">
    <property type="entry name" value="SAM-like_dom"/>
</dbReference>